<name>I2B866_SHIBC</name>
<dbReference type="STRING" id="630626.EBL_c16260"/>
<dbReference type="EMBL" id="CP001560">
    <property type="protein sequence ID" value="AFJ46720.1"/>
    <property type="molecule type" value="Genomic_DNA"/>
</dbReference>
<feature type="transmembrane region" description="Helical" evidence="4">
    <location>
        <begin position="215"/>
        <end position="233"/>
    </location>
</feature>
<feature type="transmembrane region" description="Helical" evidence="4">
    <location>
        <begin position="50"/>
        <end position="71"/>
    </location>
</feature>
<sequence length="255" mass="28939">MLSIAKRTLAGAAILLVMPVCVLISGWHWSPDNNALLSPGLKAVYWVTESVTQPWGAITHLILWGWFLWCLRYRLRAAITLLIILVAVIMAGQGVKSWVKHQVQSPRPYVVWLEKNHHIPVDSFYSLKRKQRSALVARQLADQPQIPVWLRHHWENETGFSFPSGHTMFAATWALLAIGLLWPRRRTLSIILVTAWAIMVMGSRLILGMHWPGDLIMATMLSWLLVTIACWCAQRLCGPLTPPPEEQAEIAGRHR</sequence>
<dbReference type="GO" id="GO:0050380">
    <property type="term" value="F:undecaprenyl-diphosphatase activity"/>
    <property type="evidence" value="ECO:0007669"/>
    <property type="project" value="UniProtKB-EC"/>
</dbReference>
<dbReference type="InterPro" id="IPR036938">
    <property type="entry name" value="PAP2/HPO_sf"/>
</dbReference>
<reference evidence="6 7" key="1">
    <citation type="journal article" date="2012" name="J. Bacteriol.">
        <title>Complete genome sequence of the B12-producing Shimwellia blattae strain DSM 4481, isolated from a cockroach.</title>
        <authorList>
            <person name="Brzuszkiewicz E."/>
            <person name="Waschkowitz T."/>
            <person name="Wiezer A."/>
            <person name="Daniel R."/>
        </authorList>
    </citation>
    <scope>NUCLEOTIDE SEQUENCE [LARGE SCALE GENOMIC DNA]</scope>
    <source>
        <strain evidence="7">ATCC 29907 / DSM 4481 / JCM 1650 / NBRC 105725 / CDC 9005-74</strain>
    </source>
</reference>
<keyword evidence="4" id="KW-1133">Transmembrane helix</keyword>
<dbReference type="RefSeq" id="WP_002443107.1">
    <property type="nucleotide sequence ID" value="NC_017910.1"/>
</dbReference>
<evidence type="ECO:0000313" key="7">
    <source>
        <dbReference type="Proteomes" id="UP000001955"/>
    </source>
</evidence>
<evidence type="ECO:0000256" key="1">
    <source>
        <dbReference type="ARBA" id="ARBA00012374"/>
    </source>
</evidence>
<dbReference type="EC" id="3.6.1.27" evidence="1"/>
<feature type="transmembrane region" description="Helical" evidence="4">
    <location>
        <begin position="160"/>
        <end position="182"/>
    </location>
</feature>
<dbReference type="Pfam" id="PF01569">
    <property type="entry name" value="PAP2"/>
    <property type="match status" value="1"/>
</dbReference>
<dbReference type="GO" id="GO:0005886">
    <property type="term" value="C:plasma membrane"/>
    <property type="evidence" value="ECO:0007669"/>
    <property type="project" value="TreeGrafter"/>
</dbReference>
<dbReference type="OrthoDB" id="5586741at2"/>
<feature type="domain" description="Phosphatidic acid phosphatase type 2/haloperoxidase" evidence="5">
    <location>
        <begin position="80"/>
        <end position="230"/>
    </location>
</feature>
<dbReference type="NCBIfam" id="NF007975">
    <property type="entry name" value="PRK10699.1"/>
    <property type="match status" value="1"/>
</dbReference>
<evidence type="ECO:0000256" key="2">
    <source>
        <dbReference type="ARBA" id="ARBA00032707"/>
    </source>
</evidence>
<dbReference type="Gene3D" id="1.20.144.10">
    <property type="entry name" value="Phosphatidic acid phosphatase type 2/haloperoxidase"/>
    <property type="match status" value="1"/>
</dbReference>
<dbReference type="HOGENOM" id="CLU_083863_0_0_6"/>
<comment type="catalytic activity">
    <reaction evidence="3">
        <text>di-trans,octa-cis-undecaprenyl diphosphate + H2O = di-trans,octa-cis-undecaprenyl phosphate + phosphate + H(+)</text>
        <dbReference type="Rhea" id="RHEA:28094"/>
        <dbReference type="ChEBI" id="CHEBI:15377"/>
        <dbReference type="ChEBI" id="CHEBI:15378"/>
        <dbReference type="ChEBI" id="CHEBI:43474"/>
        <dbReference type="ChEBI" id="CHEBI:58405"/>
        <dbReference type="ChEBI" id="CHEBI:60392"/>
        <dbReference type="EC" id="3.6.1.27"/>
    </reaction>
</comment>
<gene>
    <name evidence="6" type="ordered locus">EBL_c16260</name>
</gene>
<dbReference type="PATRIC" id="fig|630626.3.peg.1571"/>
<evidence type="ECO:0000313" key="6">
    <source>
        <dbReference type="EMBL" id="AFJ46720.1"/>
    </source>
</evidence>
<dbReference type="KEGG" id="ebt:EBL_c16260"/>
<accession>I2B866</accession>
<dbReference type="SMART" id="SM00014">
    <property type="entry name" value="acidPPc"/>
    <property type="match status" value="1"/>
</dbReference>
<dbReference type="PANTHER" id="PTHR14969:SF54">
    <property type="entry name" value="PHOSPHATIDYLGLYCEROPHOSPHATASE B"/>
    <property type="match status" value="1"/>
</dbReference>
<evidence type="ECO:0000256" key="3">
    <source>
        <dbReference type="ARBA" id="ARBA00047594"/>
    </source>
</evidence>
<feature type="transmembrane region" description="Helical" evidence="4">
    <location>
        <begin position="78"/>
        <end position="99"/>
    </location>
</feature>
<keyword evidence="4" id="KW-0472">Membrane</keyword>
<dbReference type="SUPFAM" id="SSF48317">
    <property type="entry name" value="Acid phosphatase/Vanadium-dependent haloperoxidase"/>
    <property type="match status" value="1"/>
</dbReference>
<proteinExistence type="predicted"/>
<dbReference type="Proteomes" id="UP000001955">
    <property type="component" value="Chromosome"/>
</dbReference>
<evidence type="ECO:0000256" key="4">
    <source>
        <dbReference type="SAM" id="Phobius"/>
    </source>
</evidence>
<organism evidence="6 7">
    <name type="scientific">Shimwellia blattae (strain ATCC 29907 / DSM 4481 / JCM 1650 / NBRC 105725 / CDC 9005-74)</name>
    <name type="common">Escherichia blattae</name>
    <dbReference type="NCBI Taxonomy" id="630626"/>
    <lineage>
        <taxon>Bacteria</taxon>
        <taxon>Pseudomonadati</taxon>
        <taxon>Pseudomonadota</taxon>
        <taxon>Gammaproteobacteria</taxon>
        <taxon>Enterobacterales</taxon>
        <taxon>Enterobacteriaceae</taxon>
        <taxon>Shimwellia</taxon>
    </lineage>
</organism>
<keyword evidence="7" id="KW-1185">Reference proteome</keyword>
<feature type="transmembrane region" description="Helical" evidence="4">
    <location>
        <begin position="12"/>
        <end position="30"/>
    </location>
</feature>
<dbReference type="AlphaFoldDB" id="I2B866"/>
<dbReference type="PANTHER" id="PTHR14969">
    <property type="entry name" value="SPHINGOSINE-1-PHOSPHATE PHOSPHOHYDROLASE"/>
    <property type="match status" value="1"/>
</dbReference>
<protein>
    <recommendedName>
        <fullName evidence="1">undecaprenyl-diphosphate phosphatase</fullName>
        <ecNumber evidence="1">3.6.1.27</ecNumber>
    </recommendedName>
    <alternativeName>
        <fullName evidence="2">Undecaprenyl pyrophosphate phosphatase</fullName>
    </alternativeName>
</protein>
<feature type="transmembrane region" description="Helical" evidence="4">
    <location>
        <begin position="189"/>
        <end position="209"/>
    </location>
</feature>
<accession>K6W3J6</accession>
<evidence type="ECO:0000259" key="5">
    <source>
        <dbReference type="SMART" id="SM00014"/>
    </source>
</evidence>
<keyword evidence="4" id="KW-0812">Transmembrane</keyword>
<dbReference type="InterPro" id="IPR000326">
    <property type="entry name" value="PAP2/HPO"/>
</dbReference>
<dbReference type="eggNOG" id="COG0671">
    <property type="taxonomic scope" value="Bacteria"/>
</dbReference>